<evidence type="ECO:0000256" key="4">
    <source>
        <dbReference type="ARBA" id="ARBA00022692"/>
    </source>
</evidence>
<keyword evidence="6 7" id="KW-0472">Membrane</keyword>
<dbReference type="GO" id="GO:0022857">
    <property type="term" value="F:transmembrane transporter activity"/>
    <property type="evidence" value="ECO:0007669"/>
    <property type="project" value="UniProtKB-UniRule"/>
</dbReference>
<keyword evidence="7" id="KW-0997">Cell inner membrane</keyword>
<sequence length="168" mass="18602">MRVLFNTIDSIAHWMHRVSGLLLILMMAVVVVDVSTRTIFSLSEGGIDLTFRGGIELVSFGLLYCILLSMPHCVDKGQVVVDLFTQGFSATLQQRIGGIYTLGFAALGLAMSWRFLIAYEDALVTHEVSQDLILPISRIYLVVIVATLFLGMRSLLVGIRDLLLITNR</sequence>
<feature type="transmembrane region" description="Helical" evidence="7">
    <location>
        <begin position="49"/>
        <end position="68"/>
    </location>
</feature>
<keyword evidence="4 7" id="KW-0812">Transmembrane</keyword>
<evidence type="ECO:0000259" key="8">
    <source>
        <dbReference type="Pfam" id="PF04290"/>
    </source>
</evidence>
<feature type="transmembrane region" description="Helical" evidence="7">
    <location>
        <begin position="99"/>
        <end position="119"/>
    </location>
</feature>
<dbReference type="RefSeq" id="WP_273439297.1">
    <property type="nucleotide sequence ID" value="NZ_PKUN01000014.1"/>
</dbReference>
<dbReference type="STRING" id="1111735.GCA_000428045_01753"/>
<evidence type="ECO:0000256" key="1">
    <source>
        <dbReference type="ARBA" id="ARBA00004651"/>
    </source>
</evidence>
<evidence type="ECO:0000256" key="7">
    <source>
        <dbReference type="RuleBase" id="RU369079"/>
    </source>
</evidence>
<feature type="domain" description="Tripartite ATP-independent periplasmic transporters DctQ component" evidence="8">
    <location>
        <begin position="26"/>
        <end position="159"/>
    </location>
</feature>
<protein>
    <recommendedName>
        <fullName evidence="7">TRAP transporter small permease protein</fullName>
    </recommendedName>
</protein>
<evidence type="ECO:0000256" key="6">
    <source>
        <dbReference type="ARBA" id="ARBA00023136"/>
    </source>
</evidence>
<feature type="transmembrane region" description="Helical" evidence="7">
    <location>
        <begin position="21"/>
        <end position="43"/>
    </location>
</feature>
<reference evidence="9 10" key="1">
    <citation type="submission" date="2017-11" db="EMBL/GenBank/DDBJ databases">
        <title>Genome-resolved metagenomics identifies genetic mobility, metabolic interactions, and unexpected diversity in perchlorate-reducing communities.</title>
        <authorList>
            <person name="Barnum T.P."/>
            <person name="Figueroa I.A."/>
            <person name="Carlstrom C.I."/>
            <person name="Lucas L.N."/>
            <person name="Engelbrektson A.L."/>
            <person name="Coates J.D."/>
        </authorList>
    </citation>
    <scope>NUCLEOTIDE SEQUENCE [LARGE SCALE GENOMIC DNA]</scope>
    <source>
        <strain evidence="9">BM301</strain>
    </source>
</reference>
<evidence type="ECO:0000256" key="5">
    <source>
        <dbReference type="ARBA" id="ARBA00022989"/>
    </source>
</evidence>
<dbReference type="Pfam" id="PF04290">
    <property type="entry name" value="DctQ"/>
    <property type="match status" value="1"/>
</dbReference>
<comment type="similarity">
    <text evidence="7">Belongs to the TRAP transporter small permease family.</text>
</comment>
<organism evidence="9 10">
    <name type="scientific">Sedimenticola selenatireducens</name>
    <dbReference type="NCBI Taxonomy" id="191960"/>
    <lineage>
        <taxon>Bacteria</taxon>
        <taxon>Pseudomonadati</taxon>
        <taxon>Pseudomonadota</taxon>
        <taxon>Gammaproteobacteria</taxon>
        <taxon>Chromatiales</taxon>
        <taxon>Sedimenticolaceae</taxon>
        <taxon>Sedimenticola</taxon>
    </lineage>
</organism>
<dbReference type="GO" id="GO:0005886">
    <property type="term" value="C:plasma membrane"/>
    <property type="evidence" value="ECO:0007669"/>
    <property type="project" value="UniProtKB-SubCell"/>
</dbReference>
<evidence type="ECO:0000313" key="9">
    <source>
        <dbReference type="EMBL" id="PLX61574.1"/>
    </source>
</evidence>
<comment type="subunit">
    <text evidence="7">The complex comprises the extracytoplasmic solute receptor protein and the two transmembrane proteins.</text>
</comment>
<name>A0A2N6CWF9_9GAMM</name>
<keyword evidence="3" id="KW-1003">Cell membrane</keyword>
<keyword evidence="5 7" id="KW-1133">Transmembrane helix</keyword>
<evidence type="ECO:0000313" key="10">
    <source>
        <dbReference type="Proteomes" id="UP000235015"/>
    </source>
</evidence>
<dbReference type="EMBL" id="PKUN01000014">
    <property type="protein sequence ID" value="PLX61574.1"/>
    <property type="molecule type" value="Genomic_DNA"/>
</dbReference>
<evidence type="ECO:0000256" key="3">
    <source>
        <dbReference type="ARBA" id="ARBA00022475"/>
    </source>
</evidence>
<comment type="subcellular location">
    <subcellularLocation>
        <location evidence="7">Cell inner membrane</location>
        <topology evidence="7">Multi-pass membrane protein</topology>
    </subcellularLocation>
    <subcellularLocation>
        <location evidence="1">Cell membrane</location>
        <topology evidence="1">Multi-pass membrane protein</topology>
    </subcellularLocation>
</comment>
<keyword evidence="2 7" id="KW-0813">Transport</keyword>
<gene>
    <name evidence="9" type="ORF">C0630_10450</name>
</gene>
<evidence type="ECO:0000256" key="2">
    <source>
        <dbReference type="ARBA" id="ARBA00022448"/>
    </source>
</evidence>
<comment type="function">
    <text evidence="7">Part of the tripartite ATP-independent periplasmic (TRAP) transport system.</text>
</comment>
<comment type="caution">
    <text evidence="9">The sequence shown here is derived from an EMBL/GenBank/DDBJ whole genome shotgun (WGS) entry which is preliminary data.</text>
</comment>
<feature type="transmembrane region" description="Helical" evidence="7">
    <location>
        <begin position="139"/>
        <end position="159"/>
    </location>
</feature>
<proteinExistence type="inferred from homology"/>
<dbReference type="AlphaFoldDB" id="A0A2N6CWF9"/>
<dbReference type="InterPro" id="IPR055348">
    <property type="entry name" value="DctQ"/>
</dbReference>
<accession>A0A2N6CWF9</accession>
<dbReference type="Proteomes" id="UP000235015">
    <property type="component" value="Unassembled WGS sequence"/>
</dbReference>